<proteinExistence type="inferred from homology"/>
<feature type="domain" description="Acyl-CoA thioesterase-like N-terminal HotDog" evidence="5">
    <location>
        <begin position="45"/>
        <end position="127"/>
    </location>
</feature>
<evidence type="ECO:0000313" key="6">
    <source>
        <dbReference type="EMBL" id="GAA1965478.1"/>
    </source>
</evidence>
<dbReference type="InterPro" id="IPR003703">
    <property type="entry name" value="Acyl_CoA_thio"/>
</dbReference>
<dbReference type="SUPFAM" id="SSF54637">
    <property type="entry name" value="Thioesterase/thiol ester dehydrase-isomerase"/>
    <property type="match status" value="2"/>
</dbReference>
<dbReference type="InterPro" id="IPR042171">
    <property type="entry name" value="Acyl-CoA_hotdog"/>
</dbReference>
<dbReference type="Pfam" id="PF02551">
    <property type="entry name" value="Acyl_CoA_thio"/>
    <property type="match status" value="1"/>
</dbReference>
<evidence type="ECO:0000259" key="4">
    <source>
        <dbReference type="Pfam" id="PF02551"/>
    </source>
</evidence>
<dbReference type="InterPro" id="IPR025652">
    <property type="entry name" value="TesB_C"/>
</dbReference>
<comment type="similarity">
    <text evidence="1">Belongs to the C/M/P thioester hydrolase family.</text>
</comment>
<dbReference type="CDD" id="cd03445">
    <property type="entry name" value="Thioesterase_II_repeat2"/>
    <property type="match status" value="1"/>
</dbReference>
<protein>
    <submittedName>
        <fullName evidence="6">Acyl-CoA thioesterase II</fullName>
    </submittedName>
</protein>
<feature type="region of interest" description="Disordered" evidence="3">
    <location>
        <begin position="301"/>
        <end position="320"/>
    </location>
</feature>
<evidence type="ECO:0000256" key="2">
    <source>
        <dbReference type="ARBA" id="ARBA00022801"/>
    </source>
</evidence>
<dbReference type="Gene3D" id="2.40.160.210">
    <property type="entry name" value="Acyl-CoA thioesterase, double hotdog domain"/>
    <property type="match status" value="1"/>
</dbReference>
<feature type="compositionally biased region" description="Low complexity" evidence="3">
    <location>
        <begin position="305"/>
        <end position="320"/>
    </location>
</feature>
<comment type="caution">
    <text evidence="6">The sequence shown here is derived from an EMBL/GenBank/DDBJ whole genome shotgun (WGS) entry which is preliminary data.</text>
</comment>
<dbReference type="PANTHER" id="PTHR11066">
    <property type="entry name" value="ACYL-COA THIOESTERASE"/>
    <property type="match status" value="1"/>
</dbReference>
<evidence type="ECO:0000313" key="7">
    <source>
        <dbReference type="Proteomes" id="UP001499933"/>
    </source>
</evidence>
<sequence length="320" mass="34618">MTDAHQNPPDDVAPEVDPVASMLAVLDLSGSDARTTEDIFTGVSQSMPLGRVYGGQVLAQSIVAAERTLLEERTVHSMHGYFLRPGDSTKGITFAVDRIHDGRSFSTRRTQAFQDGVPIFSMIASFQDEDPGLEHQAPMPTGLPGPEELPDVEDHLKGLHPVSKRLFTDRPVDLRHIPSPIYLSVDGEHAPHQAVWVRTRRALPDDPAIHRAALAYLSDLTIQESILRAHGVAWATPGLKVASLDHAMWWHRPGRVDEWMLYVQESPSARGGRGLATGRIYASDGALVASVAQEITVRVPGGARTTNTPAGADAATADDA</sequence>
<keyword evidence="7" id="KW-1185">Reference proteome</keyword>
<keyword evidence="2" id="KW-0378">Hydrolase</keyword>
<dbReference type="Pfam" id="PF13622">
    <property type="entry name" value="4HBT_3"/>
    <property type="match status" value="1"/>
</dbReference>
<name>A0ABP5CKV0_9MICO</name>
<organism evidence="6 7">
    <name type="scientific">Microbacterium deminutum</name>
    <dbReference type="NCBI Taxonomy" id="344164"/>
    <lineage>
        <taxon>Bacteria</taxon>
        <taxon>Bacillati</taxon>
        <taxon>Actinomycetota</taxon>
        <taxon>Actinomycetes</taxon>
        <taxon>Micrococcales</taxon>
        <taxon>Microbacteriaceae</taxon>
        <taxon>Microbacterium</taxon>
    </lineage>
</organism>
<dbReference type="InterPro" id="IPR049449">
    <property type="entry name" value="TesB_ACOT8-like_N"/>
</dbReference>
<evidence type="ECO:0000256" key="1">
    <source>
        <dbReference type="ARBA" id="ARBA00006538"/>
    </source>
</evidence>
<evidence type="ECO:0000259" key="5">
    <source>
        <dbReference type="Pfam" id="PF13622"/>
    </source>
</evidence>
<reference evidence="7" key="1">
    <citation type="journal article" date="2019" name="Int. J. Syst. Evol. Microbiol.">
        <title>The Global Catalogue of Microorganisms (GCM) 10K type strain sequencing project: providing services to taxonomists for standard genome sequencing and annotation.</title>
        <authorList>
            <consortium name="The Broad Institute Genomics Platform"/>
            <consortium name="The Broad Institute Genome Sequencing Center for Infectious Disease"/>
            <person name="Wu L."/>
            <person name="Ma J."/>
        </authorList>
    </citation>
    <scope>NUCLEOTIDE SEQUENCE [LARGE SCALE GENOMIC DNA]</scope>
    <source>
        <strain evidence="7">JCM 14901</strain>
    </source>
</reference>
<gene>
    <name evidence="6" type="ORF">GCM10009776_30440</name>
</gene>
<dbReference type="PANTHER" id="PTHR11066:SF34">
    <property type="entry name" value="ACYL-COENZYME A THIOESTERASE 8"/>
    <property type="match status" value="1"/>
</dbReference>
<feature type="domain" description="Acyl-CoA thioesterase 2 C-terminal" evidence="4">
    <location>
        <begin position="184"/>
        <end position="294"/>
    </location>
</feature>
<accession>A0ABP5CKV0</accession>
<dbReference type="CDD" id="cd03444">
    <property type="entry name" value="Thioesterase_II_repeat1"/>
    <property type="match status" value="1"/>
</dbReference>
<evidence type="ECO:0000256" key="3">
    <source>
        <dbReference type="SAM" id="MobiDB-lite"/>
    </source>
</evidence>
<dbReference type="InterPro" id="IPR029069">
    <property type="entry name" value="HotDog_dom_sf"/>
</dbReference>
<dbReference type="EMBL" id="BAAAOG010000007">
    <property type="protein sequence ID" value="GAA1965478.1"/>
    <property type="molecule type" value="Genomic_DNA"/>
</dbReference>
<dbReference type="Proteomes" id="UP001499933">
    <property type="component" value="Unassembled WGS sequence"/>
</dbReference>